<keyword evidence="7 19" id="KW-0597">Phosphoprotein</keyword>
<comment type="subcellular location">
    <subcellularLocation>
        <location evidence="1">Cytoplasm</location>
    </subcellularLocation>
</comment>
<evidence type="ECO:0000256" key="4">
    <source>
        <dbReference type="ARBA" id="ARBA00012937"/>
    </source>
</evidence>
<reference evidence="24 25" key="1">
    <citation type="submission" date="2019-03" db="EMBL/GenBank/DDBJ databases">
        <title>Genomic Encyclopedia of Type Strains, Phase IV (KMG-IV): sequencing the most valuable type-strain genomes for metagenomic binning, comparative biology and taxonomic classification.</title>
        <authorList>
            <person name="Goeker M."/>
        </authorList>
    </citation>
    <scope>NUCLEOTIDE SEQUENCE [LARGE SCALE GENOMIC DNA]</scope>
    <source>
        <strain evidence="24 25">DSM 24455</strain>
    </source>
</reference>
<evidence type="ECO:0000256" key="19">
    <source>
        <dbReference type="PIRSR" id="PIRSR604809-50"/>
    </source>
</evidence>
<dbReference type="PROSITE" id="PS51987">
    <property type="entry name" value="GS_CATALYTIC"/>
    <property type="match status" value="1"/>
</dbReference>
<name>A0A4R7K919_9CLOT</name>
<evidence type="ECO:0000256" key="15">
    <source>
        <dbReference type="ARBA" id="ARBA00049436"/>
    </source>
</evidence>
<feature type="domain" description="GS beta-grasp" evidence="22">
    <location>
        <begin position="17"/>
        <end position="102"/>
    </location>
</feature>
<dbReference type="PANTHER" id="PTHR43407">
    <property type="entry name" value="GLUTAMINE SYNTHETASE"/>
    <property type="match status" value="1"/>
</dbReference>
<evidence type="ECO:0000256" key="5">
    <source>
        <dbReference type="ARBA" id="ARBA00021364"/>
    </source>
</evidence>
<evidence type="ECO:0000256" key="13">
    <source>
        <dbReference type="ARBA" id="ARBA00030136"/>
    </source>
</evidence>
<dbReference type="EMBL" id="SOAZ01000028">
    <property type="protein sequence ID" value="TDT50479.1"/>
    <property type="molecule type" value="Genomic_DNA"/>
</dbReference>
<dbReference type="GO" id="GO:0005737">
    <property type="term" value="C:cytoplasm"/>
    <property type="evidence" value="ECO:0007669"/>
    <property type="project" value="UniProtKB-SubCell"/>
</dbReference>
<evidence type="ECO:0000256" key="1">
    <source>
        <dbReference type="ARBA" id="ARBA00004496"/>
    </source>
</evidence>
<feature type="binding site" evidence="18">
    <location>
        <position position="245"/>
    </location>
    <ligand>
        <name>Mg(2+)</name>
        <dbReference type="ChEBI" id="CHEBI:18420"/>
        <label>1</label>
    </ligand>
</feature>
<dbReference type="RefSeq" id="WP_133629134.1">
    <property type="nucleotide sequence ID" value="NZ_SOAZ01000028.1"/>
</dbReference>
<dbReference type="SUPFAM" id="SSF55931">
    <property type="entry name" value="Glutamine synthetase/guanido kinase"/>
    <property type="match status" value="1"/>
</dbReference>
<organism evidence="24 25">
    <name type="scientific">Fonticella tunisiensis</name>
    <dbReference type="NCBI Taxonomy" id="1096341"/>
    <lineage>
        <taxon>Bacteria</taxon>
        <taxon>Bacillati</taxon>
        <taxon>Bacillota</taxon>
        <taxon>Clostridia</taxon>
        <taxon>Eubacteriales</taxon>
        <taxon>Clostridiaceae</taxon>
        <taxon>Fonticella</taxon>
    </lineage>
</organism>
<feature type="modified residue" description="O-AMP-tyrosine" evidence="19">
    <location>
        <position position="373"/>
    </location>
</feature>
<feature type="binding site" evidence="16">
    <location>
        <position position="304"/>
    </location>
    <ligand>
        <name>L-glutamate</name>
        <dbReference type="ChEBI" id="CHEBI:29985"/>
    </ligand>
</feature>
<dbReference type="PROSITE" id="PS51986">
    <property type="entry name" value="GS_BETA_GRASP"/>
    <property type="match status" value="1"/>
</dbReference>
<feature type="binding site" evidence="18">
    <location>
        <position position="333"/>
    </location>
    <ligand>
        <name>Mg(2+)</name>
        <dbReference type="ChEBI" id="CHEBI:18420"/>
        <label>1</label>
    </ligand>
</feature>
<dbReference type="FunFam" id="3.10.20.70:FF:000005">
    <property type="entry name" value="Glutamine synthetase"/>
    <property type="match status" value="1"/>
</dbReference>
<dbReference type="GO" id="GO:0005524">
    <property type="term" value="F:ATP binding"/>
    <property type="evidence" value="ECO:0007669"/>
    <property type="project" value="UniProtKB-KW"/>
</dbReference>
<comment type="caution">
    <text evidence="24">The sequence shown here is derived from an EMBL/GenBank/DDBJ whole genome shotgun (WGS) entry which is preliminary data.</text>
</comment>
<feature type="binding site" evidence="18">
    <location>
        <position position="134"/>
    </location>
    <ligand>
        <name>Mg(2+)</name>
        <dbReference type="ChEBI" id="CHEBI:18420"/>
        <label>1</label>
    </ligand>
</feature>
<feature type="binding site" evidence="17">
    <location>
        <position position="316"/>
    </location>
    <ligand>
        <name>ATP</name>
        <dbReference type="ChEBI" id="CHEBI:30616"/>
    </ligand>
</feature>
<sequence length="444" mass="50639">MSSKYTREDILSIVEDEGIEFIYLQFTDIFGVMKNVAITVEELNNVLEEGIIFDGSAIDGFVRIEESDMRLKPDLNTFTIHPWRGNFGREARIICDVYTSDGEPFEGDPRYILKKACREAKNMGYDLFIGPECEFFLFHTDEQGKPTLNTHDEAGYFDLAPSDLGENARRDIIMNLKKMGFEIEASHHEVAPGQHEIDFKQDEALNAADKIMTLKTIIRVVAKNHGLHATFMPKPVFGISGSGMHINQSLMKNGENMFYDDLDRFKLSKTAYYYIGGILKHAKALCAITNPTVNSYKRLVSGYEAPVYIAWSAKNRSPLIRIPSNTGKNTRLELRSPDPSCNPYLSLAVILKAGLDGIKNKIEPPLPIDKNIYEMTDDERAACGIESLPQSLEEALYCIERDEVIREALGDHVYNRFVEAKKIEWEEYRNRITPWEIEKYLTKF</sequence>
<dbReference type="GO" id="GO:0046872">
    <property type="term" value="F:metal ion binding"/>
    <property type="evidence" value="ECO:0007669"/>
    <property type="project" value="UniProtKB-KW"/>
</dbReference>
<feature type="binding site" evidence="16">
    <location>
        <position position="335"/>
    </location>
    <ligand>
        <name>L-glutamate</name>
        <dbReference type="ChEBI" id="CHEBI:29985"/>
    </ligand>
</feature>
<evidence type="ECO:0000259" key="22">
    <source>
        <dbReference type="PROSITE" id="PS51986"/>
    </source>
</evidence>
<evidence type="ECO:0000313" key="24">
    <source>
        <dbReference type="EMBL" id="TDT50479.1"/>
    </source>
</evidence>
<gene>
    <name evidence="24" type="ORF">EDD71_12820</name>
</gene>
<dbReference type="SMART" id="SM01230">
    <property type="entry name" value="Gln-synt_C"/>
    <property type="match status" value="1"/>
</dbReference>
<feature type="binding site" evidence="18">
    <location>
        <position position="189"/>
    </location>
    <ligand>
        <name>Mg(2+)</name>
        <dbReference type="ChEBI" id="CHEBI:18420"/>
        <label>1</label>
    </ligand>
</feature>
<evidence type="ECO:0000256" key="2">
    <source>
        <dbReference type="ARBA" id="ARBA00009897"/>
    </source>
</evidence>
<dbReference type="FunFam" id="3.30.590.10:FF:000003">
    <property type="entry name" value="Glutamine synthetase 2"/>
    <property type="match status" value="1"/>
</dbReference>
<dbReference type="PROSITE" id="PS00182">
    <property type="entry name" value="GLNA_ADENYLATION"/>
    <property type="match status" value="1"/>
</dbReference>
<keyword evidence="6" id="KW-0963">Cytoplasm</keyword>
<dbReference type="PANTHER" id="PTHR43407:SF1">
    <property type="entry name" value="LENGSIN"/>
    <property type="match status" value="1"/>
</dbReference>
<evidence type="ECO:0000313" key="25">
    <source>
        <dbReference type="Proteomes" id="UP000295325"/>
    </source>
</evidence>
<dbReference type="Pfam" id="PF03951">
    <property type="entry name" value="Gln-synt_N"/>
    <property type="match status" value="1"/>
</dbReference>
<dbReference type="GO" id="GO:0006542">
    <property type="term" value="P:glutamine biosynthetic process"/>
    <property type="evidence" value="ECO:0007669"/>
    <property type="project" value="InterPro"/>
</dbReference>
<evidence type="ECO:0000256" key="21">
    <source>
        <dbReference type="RuleBase" id="RU000384"/>
    </source>
</evidence>
<evidence type="ECO:0000256" key="20">
    <source>
        <dbReference type="PROSITE-ProRule" id="PRU01330"/>
    </source>
</evidence>
<keyword evidence="11 17" id="KW-0067">ATP-binding</keyword>
<keyword evidence="12 18" id="KW-0460">Magnesium</keyword>
<feature type="binding site" evidence="16">
    <location>
        <position position="298"/>
    </location>
    <ligand>
        <name>L-glutamate</name>
        <dbReference type="ChEBI" id="CHEBI:29985"/>
    </ligand>
</feature>
<proteinExistence type="inferred from homology"/>
<evidence type="ECO:0000259" key="23">
    <source>
        <dbReference type="PROSITE" id="PS51987"/>
    </source>
</evidence>
<dbReference type="NCBIfam" id="TIGR00653">
    <property type="entry name" value="GlnA"/>
    <property type="match status" value="1"/>
</dbReference>
<feature type="binding site" evidence="18">
    <location>
        <position position="132"/>
    </location>
    <ligand>
        <name>Mg(2+)</name>
        <dbReference type="ChEBI" id="CHEBI:18420"/>
        <label>1</label>
    </ligand>
</feature>
<comment type="catalytic activity">
    <reaction evidence="15">
        <text>L-glutamate + NH4(+) + ATP = L-glutamine + ADP + phosphate + H(+)</text>
        <dbReference type="Rhea" id="RHEA:16169"/>
        <dbReference type="ChEBI" id="CHEBI:15378"/>
        <dbReference type="ChEBI" id="CHEBI:28938"/>
        <dbReference type="ChEBI" id="CHEBI:29985"/>
        <dbReference type="ChEBI" id="CHEBI:30616"/>
        <dbReference type="ChEBI" id="CHEBI:43474"/>
        <dbReference type="ChEBI" id="CHEBI:58359"/>
        <dbReference type="ChEBI" id="CHEBI:456216"/>
        <dbReference type="EC" id="6.3.1.2"/>
    </reaction>
</comment>
<dbReference type="EC" id="6.3.1.2" evidence="4"/>
<dbReference type="AlphaFoldDB" id="A0A4R7K919"/>
<evidence type="ECO:0000256" key="18">
    <source>
        <dbReference type="PIRSR" id="PIRSR604809-3"/>
    </source>
</evidence>
<dbReference type="GO" id="GO:0004356">
    <property type="term" value="F:glutamine synthetase activity"/>
    <property type="evidence" value="ECO:0007669"/>
    <property type="project" value="UniProtKB-EC"/>
</dbReference>
<dbReference type="SUPFAM" id="SSF54368">
    <property type="entry name" value="Glutamine synthetase, N-terminal domain"/>
    <property type="match status" value="1"/>
</dbReference>
<evidence type="ECO:0000256" key="14">
    <source>
        <dbReference type="ARBA" id="ARBA00030668"/>
    </source>
</evidence>
<keyword evidence="25" id="KW-1185">Reference proteome</keyword>
<protein>
    <recommendedName>
        <fullName evidence="5">Glutamine synthetase</fullName>
        <ecNumber evidence="4">6.3.1.2</ecNumber>
    </recommendedName>
    <alternativeName>
        <fullName evidence="14">Glutamate--ammonia ligase</fullName>
    </alternativeName>
    <alternativeName>
        <fullName evidence="13">Glutamine synthetase I alpha</fullName>
    </alternativeName>
</protein>
<evidence type="ECO:0000256" key="6">
    <source>
        <dbReference type="ARBA" id="ARBA00022490"/>
    </source>
</evidence>
<comment type="cofactor">
    <cofactor evidence="18">
        <name>Mg(2+)</name>
        <dbReference type="ChEBI" id="CHEBI:18420"/>
    </cofactor>
    <text evidence="18">Binds 2 Mg(2+) ions per subunit.</text>
</comment>
<dbReference type="Pfam" id="PF00120">
    <property type="entry name" value="Gln-synt_C"/>
    <property type="match status" value="1"/>
</dbReference>
<feature type="binding site" evidence="17">
    <location>
        <position position="184"/>
    </location>
    <ligand>
        <name>ATP</name>
        <dbReference type="ChEBI" id="CHEBI:30616"/>
    </ligand>
</feature>
<dbReference type="InterPro" id="IPR014746">
    <property type="entry name" value="Gln_synth/guanido_kin_cat_dom"/>
</dbReference>
<evidence type="ECO:0000256" key="3">
    <source>
        <dbReference type="ARBA" id="ARBA00011354"/>
    </source>
</evidence>
<feature type="binding site" evidence="16">
    <location>
        <position position="316"/>
    </location>
    <ligand>
        <name>L-glutamate</name>
        <dbReference type="ChEBI" id="CHEBI:29985"/>
    </ligand>
</feature>
<feature type="domain" description="GS catalytic" evidence="23">
    <location>
        <begin position="109"/>
        <end position="444"/>
    </location>
</feature>
<feature type="binding site" evidence="17">
    <location>
        <position position="328"/>
    </location>
    <ligand>
        <name>ATP</name>
        <dbReference type="ChEBI" id="CHEBI:30616"/>
    </ligand>
</feature>
<keyword evidence="8" id="KW-0436">Ligase</keyword>
<dbReference type="InterPro" id="IPR008147">
    <property type="entry name" value="Gln_synt_N"/>
</dbReference>
<evidence type="ECO:0000256" key="10">
    <source>
        <dbReference type="ARBA" id="ARBA00022741"/>
    </source>
</evidence>
<comment type="subunit">
    <text evidence="3">Oligomer of 12 subunits arranged in the form of two hexagons.</text>
</comment>
<dbReference type="Gene3D" id="3.30.590.10">
    <property type="entry name" value="Glutamine synthetase/guanido kinase, catalytic domain"/>
    <property type="match status" value="1"/>
</dbReference>
<evidence type="ECO:0000256" key="16">
    <source>
        <dbReference type="PIRSR" id="PIRSR604809-1"/>
    </source>
</evidence>
<keyword evidence="10 17" id="KW-0547">Nucleotide-binding</keyword>
<dbReference type="InterPro" id="IPR004809">
    <property type="entry name" value="Gln_synth_I"/>
</dbReference>
<accession>A0A4R7K919</accession>
<dbReference type="InterPro" id="IPR008146">
    <property type="entry name" value="Gln_synth_cat_dom"/>
</dbReference>
<dbReference type="InterPro" id="IPR036651">
    <property type="entry name" value="Gln_synt_N_sf"/>
</dbReference>
<keyword evidence="9 18" id="KW-0479">Metal-binding</keyword>
<evidence type="ECO:0000256" key="7">
    <source>
        <dbReference type="ARBA" id="ARBA00022553"/>
    </source>
</evidence>
<feature type="binding site" evidence="18">
    <location>
        <position position="196"/>
    </location>
    <ligand>
        <name>Mg(2+)</name>
        <dbReference type="ChEBI" id="CHEBI:18420"/>
        <label>1</label>
    </ligand>
</feature>
<evidence type="ECO:0000256" key="17">
    <source>
        <dbReference type="PIRSR" id="PIRSR604809-2"/>
    </source>
</evidence>
<dbReference type="GO" id="GO:0016020">
    <property type="term" value="C:membrane"/>
    <property type="evidence" value="ECO:0007669"/>
    <property type="project" value="TreeGrafter"/>
</dbReference>
<evidence type="ECO:0000256" key="8">
    <source>
        <dbReference type="ARBA" id="ARBA00022598"/>
    </source>
</evidence>
<comment type="similarity">
    <text evidence="2 20 21">Belongs to the glutamine synthetase family.</text>
</comment>
<dbReference type="Proteomes" id="UP000295325">
    <property type="component" value="Unassembled WGS sequence"/>
</dbReference>
<evidence type="ECO:0000256" key="11">
    <source>
        <dbReference type="ARBA" id="ARBA00022840"/>
    </source>
</evidence>
<evidence type="ECO:0000256" key="9">
    <source>
        <dbReference type="ARBA" id="ARBA00022723"/>
    </source>
</evidence>
<evidence type="ECO:0000256" key="12">
    <source>
        <dbReference type="ARBA" id="ARBA00022842"/>
    </source>
</evidence>
<dbReference type="OrthoDB" id="9807095at2"/>
<dbReference type="InterPro" id="IPR001637">
    <property type="entry name" value="Gln_synth_I_adenylation_site"/>
</dbReference>
<dbReference type="Gene3D" id="3.10.20.70">
    <property type="entry name" value="Glutamine synthetase, N-terminal domain"/>
    <property type="match status" value="1"/>
</dbReference>